<reference evidence="1" key="1">
    <citation type="journal article" date="2021" name="Proc. Natl. Acad. Sci. U.S.A.">
        <title>A Catalog of Tens of Thousands of Viruses from Human Metagenomes Reveals Hidden Associations with Chronic Diseases.</title>
        <authorList>
            <person name="Tisza M.J."/>
            <person name="Buck C.B."/>
        </authorList>
    </citation>
    <scope>NUCLEOTIDE SEQUENCE</scope>
    <source>
        <strain evidence="1">CtP0x5</strain>
    </source>
</reference>
<evidence type="ECO:0000313" key="1">
    <source>
        <dbReference type="EMBL" id="DAF61898.1"/>
    </source>
</evidence>
<proteinExistence type="predicted"/>
<protein>
    <submittedName>
        <fullName evidence="1">Uncharacterized protein</fullName>
    </submittedName>
</protein>
<sequence length="66" mass="7553">MCRLSLLDIVGVVFIFRTARSAAVYAIYPTYTQLKKSIHPIKFSLLTSILISIKLPYIKQKPQIQN</sequence>
<accession>A0A8S5TGK2</accession>
<name>A0A8S5TGK2_9CAUD</name>
<dbReference type="EMBL" id="BK032818">
    <property type="protein sequence ID" value="DAF61898.1"/>
    <property type="molecule type" value="Genomic_DNA"/>
</dbReference>
<organism evidence="1">
    <name type="scientific">Siphoviridae sp. ctP0x5</name>
    <dbReference type="NCBI Taxonomy" id="2827863"/>
    <lineage>
        <taxon>Viruses</taxon>
        <taxon>Duplodnaviria</taxon>
        <taxon>Heunggongvirae</taxon>
        <taxon>Uroviricota</taxon>
        <taxon>Caudoviricetes</taxon>
    </lineage>
</organism>